<keyword evidence="10" id="KW-1185">Reference proteome</keyword>
<feature type="binding site" evidence="6">
    <location>
        <position position="39"/>
    </location>
    <ligand>
        <name>NADP(+)</name>
        <dbReference type="ChEBI" id="CHEBI:58349"/>
    </ligand>
</feature>
<dbReference type="NCBIfam" id="TIGR00112">
    <property type="entry name" value="proC"/>
    <property type="match status" value="1"/>
</dbReference>
<dbReference type="EC" id="1.5.1.2" evidence="4 5"/>
<evidence type="ECO:0000256" key="3">
    <source>
        <dbReference type="ARBA" id="ARBA00023002"/>
    </source>
</evidence>
<dbReference type="InterPro" id="IPR036291">
    <property type="entry name" value="NAD(P)-bd_dom_sf"/>
</dbReference>
<dbReference type="Pfam" id="PF03807">
    <property type="entry name" value="F420_oxidored"/>
    <property type="match status" value="1"/>
</dbReference>
<evidence type="ECO:0000256" key="1">
    <source>
        <dbReference type="ARBA" id="ARBA00005525"/>
    </source>
</evidence>
<dbReference type="InterPro" id="IPR028939">
    <property type="entry name" value="P5C_Rdtase_cat_N"/>
</dbReference>
<dbReference type="EMBL" id="MPDM01000004">
    <property type="protein sequence ID" value="OKL49391.1"/>
    <property type="molecule type" value="Genomic_DNA"/>
</dbReference>
<dbReference type="Pfam" id="PF14748">
    <property type="entry name" value="P5CR_dimer"/>
    <property type="match status" value="1"/>
</dbReference>
<sequence length="277" mass="28271">MISAANRFEYGFIGAGNMVSAIVQGMSAAGVEGESLAITDHSGKRAPVLAKAVDATYLPDTAELIRRSKTVILGMKPHQQNQLLRTYREEIAQSQPLVISIAAGRSIAQLEAQLPEGTAVVRVMPNVAAQVGLSTTALCGGTHTSAEQIRTATALCEAIGSAQVVAEELFPVFTALAGCSPAWFAATVDALAQAGVAEGLTKTAALTAAASAMEGTGKLIQAALAGGNTAADIVDQVCSPRGTTVAGLLAAEDAGLRRVWHSAVRAAVARDAHLSAN</sequence>
<reference evidence="10" key="1">
    <citation type="submission" date="2016-11" db="EMBL/GenBank/DDBJ databases">
        <title>Actinomyces gypaetusis sp. nov. isolated from Gypaetus barbatus in Qinghai Tibet Plateau China.</title>
        <authorList>
            <person name="Meng X."/>
        </authorList>
    </citation>
    <scope>NUCLEOTIDE SEQUENCE [LARGE SCALE GENOMIC DNA]</scope>
    <source>
        <strain evidence="10">DSM 15383</strain>
    </source>
</reference>
<dbReference type="Proteomes" id="UP000186465">
    <property type="component" value="Unassembled WGS sequence"/>
</dbReference>
<feature type="binding site" evidence="6">
    <location>
        <begin position="13"/>
        <end position="18"/>
    </location>
    <ligand>
        <name>NADP(+)</name>
        <dbReference type="ChEBI" id="CHEBI:58349"/>
    </ligand>
</feature>
<keyword evidence="3 4" id="KW-0560">Oxidoreductase</keyword>
<name>A0A1Q5PP77_9ACTO</name>
<dbReference type="PANTHER" id="PTHR11645:SF0">
    <property type="entry name" value="PYRROLINE-5-CARBOXYLATE REDUCTASE 3"/>
    <property type="match status" value="1"/>
</dbReference>
<evidence type="ECO:0000259" key="8">
    <source>
        <dbReference type="Pfam" id="PF14748"/>
    </source>
</evidence>
<feature type="domain" description="Pyrroline-5-carboxylate reductase catalytic N-terminal" evidence="7">
    <location>
        <begin position="10"/>
        <end position="104"/>
    </location>
</feature>
<dbReference type="GO" id="GO:0055129">
    <property type="term" value="P:L-proline biosynthetic process"/>
    <property type="evidence" value="ECO:0007669"/>
    <property type="project" value="UniProtKB-UniRule"/>
</dbReference>
<keyword evidence="2 4" id="KW-0521">NADP</keyword>
<dbReference type="InterPro" id="IPR029036">
    <property type="entry name" value="P5CR_dimer"/>
</dbReference>
<evidence type="ECO:0000256" key="4">
    <source>
        <dbReference type="HAMAP-Rule" id="MF_01925"/>
    </source>
</evidence>
<dbReference type="SUPFAM" id="SSF51735">
    <property type="entry name" value="NAD(P)-binding Rossmann-fold domains"/>
    <property type="match status" value="1"/>
</dbReference>
<dbReference type="SUPFAM" id="SSF48179">
    <property type="entry name" value="6-phosphogluconate dehydrogenase C-terminal domain-like"/>
    <property type="match status" value="1"/>
</dbReference>
<dbReference type="STRING" id="156892.BM477_04980"/>
<dbReference type="PIRSF" id="PIRSF000193">
    <property type="entry name" value="Pyrrol-5-carb_rd"/>
    <property type="match status" value="1"/>
</dbReference>
<comment type="subcellular location">
    <subcellularLocation>
        <location evidence="4">Cytoplasm</location>
    </subcellularLocation>
</comment>
<protein>
    <recommendedName>
        <fullName evidence="4 5">Pyrroline-5-carboxylate reductase</fullName>
        <shortName evidence="4">P5C reductase</shortName>
        <shortName evidence="4">P5CR</shortName>
        <ecNumber evidence="4 5">1.5.1.2</ecNumber>
    </recommendedName>
    <alternativeName>
        <fullName evidence="4">PCA reductase</fullName>
    </alternativeName>
</protein>
<dbReference type="InterPro" id="IPR000304">
    <property type="entry name" value="Pyrroline-COOH_reductase"/>
</dbReference>
<dbReference type="GO" id="GO:0005737">
    <property type="term" value="C:cytoplasm"/>
    <property type="evidence" value="ECO:0007669"/>
    <property type="project" value="UniProtKB-SubCell"/>
</dbReference>
<dbReference type="HAMAP" id="MF_01925">
    <property type="entry name" value="P5C_reductase"/>
    <property type="match status" value="1"/>
</dbReference>
<dbReference type="GO" id="GO:0004735">
    <property type="term" value="F:pyrroline-5-carboxylate reductase activity"/>
    <property type="evidence" value="ECO:0007669"/>
    <property type="project" value="UniProtKB-UniRule"/>
</dbReference>
<comment type="catalytic activity">
    <reaction evidence="4">
        <text>L-proline + NAD(+) = (S)-1-pyrroline-5-carboxylate + NADH + 2 H(+)</text>
        <dbReference type="Rhea" id="RHEA:14105"/>
        <dbReference type="ChEBI" id="CHEBI:15378"/>
        <dbReference type="ChEBI" id="CHEBI:17388"/>
        <dbReference type="ChEBI" id="CHEBI:57540"/>
        <dbReference type="ChEBI" id="CHEBI:57945"/>
        <dbReference type="ChEBI" id="CHEBI:60039"/>
        <dbReference type="EC" id="1.5.1.2"/>
    </reaction>
</comment>
<gene>
    <name evidence="4" type="primary">proC</name>
    <name evidence="9" type="ORF">BM477_04980</name>
</gene>
<comment type="pathway">
    <text evidence="4">Amino-acid biosynthesis; L-proline biosynthesis; L-proline from L-glutamate 5-semialdehyde: step 1/1.</text>
</comment>
<dbReference type="Gene3D" id="3.40.50.720">
    <property type="entry name" value="NAD(P)-binding Rossmann-like Domain"/>
    <property type="match status" value="1"/>
</dbReference>
<organism evidence="9 10">
    <name type="scientific">Boudabousia marimammalium</name>
    <dbReference type="NCBI Taxonomy" id="156892"/>
    <lineage>
        <taxon>Bacteria</taxon>
        <taxon>Bacillati</taxon>
        <taxon>Actinomycetota</taxon>
        <taxon>Actinomycetes</taxon>
        <taxon>Actinomycetales</taxon>
        <taxon>Actinomycetaceae</taxon>
        <taxon>Boudabousia</taxon>
    </lineage>
</organism>
<comment type="catalytic activity">
    <reaction evidence="4">
        <text>L-proline + NADP(+) = (S)-1-pyrroline-5-carboxylate + NADPH + 2 H(+)</text>
        <dbReference type="Rhea" id="RHEA:14109"/>
        <dbReference type="ChEBI" id="CHEBI:15378"/>
        <dbReference type="ChEBI" id="CHEBI:17388"/>
        <dbReference type="ChEBI" id="CHEBI:57783"/>
        <dbReference type="ChEBI" id="CHEBI:58349"/>
        <dbReference type="ChEBI" id="CHEBI:60039"/>
        <dbReference type="EC" id="1.5.1.2"/>
    </reaction>
</comment>
<dbReference type="Gene3D" id="1.10.3730.10">
    <property type="entry name" value="ProC C-terminal domain-like"/>
    <property type="match status" value="1"/>
</dbReference>
<dbReference type="InterPro" id="IPR008927">
    <property type="entry name" value="6-PGluconate_DH-like_C_sf"/>
</dbReference>
<keyword evidence="4" id="KW-0028">Amino-acid biosynthesis</keyword>
<evidence type="ECO:0000256" key="5">
    <source>
        <dbReference type="NCBIfam" id="TIGR00112"/>
    </source>
</evidence>
<evidence type="ECO:0000259" key="7">
    <source>
        <dbReference type="Pfam" id="PF03807"/>
    </source>
</evidence>
<proteinExistence type="inferred from homology"/>
<dbReference type="AlphaFoldDB" id="A0A1Q5PP77"/>
<comment type="function">
    <text evidence="4">Catalyzes the reduction of 1-pyrroline-5-carboxylate (PCA) to L-proline.</text>
</comment>
<evidence type="ECO:0000256" key="2">
    <source>
        <dbReference type="ARBA" id="ARBA00022857"/>
    </source>
</evidence>
<dbReference type="UniPathway" id="UPA00098">
    <property type="reaction ID" value="UER00361"/>
</dbReference>
<evidence type="ECO:0000256" key="6">
    <source>
        <dbReference type="PIRSR" id="PIRSR000193-1"/>
    </source>
</evidence>
<comment type="caution">
    <text evidence="9">The sequence shown here is derived from an EMBL/GenBank/DDBJ whole genome shotgun (WGS) entry which is preliminary data.</text>
</comment>
<comment type="similarity">
    <text evidence="1 4">Belongs to the pyrroline-5-carboxylate reductase family.</text>
</comment>
<evidence type="ECO:0000313" key="10">
    <source>
        <dbReference type="Proteomes" id="UP000186465"/>
    </source>
</evidence>
<keyword evidence="4" id="KW-0963">Cytoplasm</keyword>
<evidence type="ECO:0000313" key="9">
    <source>
        <dbReference type="EMBL" id="OKL49391.1"/>
    </source>
</evidence>
<keyword evidence="4" id="KW-0641">Proline biosynthesis</keyword>
<dbReference type="PANTHER" id="PTHR11645">
    <property type="entry name" value="PYRROLINE-5-CARBOXYLATE REDUCTASE"/>
    <property type="match status" value="1"/>
</dbReference>
<feature type="domain" description="Pyrroline-5-carboxylate reductase dimerisation" evidence="8">
    <location>
        <begin position="167"/>
        <end position="273"/>
    </location>
</feature>
<accession>A0A1Q5PP77</accession>